<dbReference type="GO" id="GO:0000160">
    <property type="term" value="P:phosphorelay signal transduction system"/>
    <property type="evidence" value="ECO:0007669"/>
    <property type="project" value="InterPro"/>
</dbReference>
<evidence type="ECO:0000313" key="5">
    <source>
        <dbReference type="Proteomes" id="UP000250918"/>
    </source>
</evidence>
<evidence type="ECO:0000259" key="3">
    <source>
        <dbReference type="PROSITE" id="PS50110"/>
    </source>
</evidence>
<protein>
    <recommendedName>
        <fullName evidence="3">Response regulatory domain-containing protein</fullName>
    </recommendedName>
</protein>
<evidence type="ECO:0000256" key="1">
    <source>
        <dbReference type="ARBA" id="ARBA00022553"/>
    </source>
</evidence>
<proteinExistence type="predicted"/>
<dbReference type="InterPro" id="IPR001789">
    <property type="entry name" value="Sig_transdc_resp-reg_receiver"/>
</dbReference>
<evidence type="ECO:0000256" key="2">
    <source>
        <dbReference type="PROSITE-ProRule" id="PRU00169"/>
    </source>
</evidence>
<feature type="domain" description="Response regulatory" evidence="3">
    <location>
        <begin position="3"/>
        <end position="120"/>
    </location>
</feature>
<organism evidence="4 5">
    <name type="scientific">candidate division GN15 bacterium</name>
    <dbReference type="NCBI Taxonomy" id="2072418"/>
    <lineage>
        <taxon>Bacteria</taxon>
        <taxon>candidate division GN15</taxon>
    </lineage>
</organism>
<dbReference type="Pfam" id="PF00072">
    <property type="entry name" value="Response_reg"/>
    <property type="match status" value="1"/>
</dbReference>
<reference evidence="4 5" key="1">
    <citation type="journal article" date="2018" name="ISME J.">
        <title>A methanotrophic archaeon couples anaerobic oxidation of methane to Fe(III) reduction.</title>
        <authorList>
            <person name="Cai C."/>
            <person name="Leu A.O."/>
            <person name="Xie G.J."/>
            <person name="Guo J."/>
            <person name="Feng Y."/>
            <person name="Zhao J.X."/>
            <person name="Tyson G.W."/>
            <person name="Yuan Z."/>
            <person name="Hu S."/>
        </authorList>
    </citation>
    <scope>NUCLEOTIDE SEQUENCE [LARGE SCALE GENOMIC DNA]</scope>
    <source>
        <strain evidence="4">FeB_12</strain>
    </source>
</reference>
<name>A0A855X6J9_9BACT</name>
<dbReference type="PANTHER" id="PTHR44591">
    <property type="entry name" value="STRESS RESPONSE REGULATOR PROTEIN 1"/>
    <property type="match status" value="1"/>
</dbReference>
<dbReference type="PROSITE" id="PS50110">
    <property type="entry name" value="RESPONSE_REGULATORY"/>
    <property type="match status" value="2"/>
</dbReference>
<sequence length="256" mass="28303">MPKILLVQPDAVVSRNLTSVLRAFDIECVTATTHKQAMRALESDYLIDGVLLTMGRESCCSRELLQAIRDNVRYQYIPIILTCSSCPADIVVEALRRGVTDVISMPYTDEQIAHRILAALAKGKRRILVVDDEPVIREYLTDMLSIERFTPIAVASGAEAMEILKQNEIHAVISDIMMPGMSGMDLLVHIKSTYENLPVILITGYSGRFAPQAALASGADGYFQKPFKNVDLIRTLRGVLNTYAASRKSSAEPTRT</sequence>
<feature type="modified residue" description="4-aspartylphosphate" evidence="2">
    <location>
        <position position="175"/>
    </location>
</feature>
<comment type="caution">
    <text evidence="2">Lacks conserved residue(s) required for the propagation of feature annotation.</text>
</comment>
<feature type="domain" description="Response regulatory" evidence="3">
    <location>
        <begin position="126"/>
        <end position="240"/>
    </location>
</feature>
<evidence type="ECO:0000313" key="4">
    <source>
        <dbReference type="EMBL" id="PWB72178.1"/>
    </source>
</evidence>
<dbReference type="InterPro" id="IPR011006">
    <property type="entry name" value="CheY-like_superfamily"/>
</dbReference>
<dbReference type="Proteomes" id="UP000250918">
    <property type="component" value="Unassembled WGS sequence"/>
</dbReference>
<dbReference type="EMBL" id="PQAP01000094">
    <property type="protein sequence ID" value="PWB72178.1"/>
    <property type="molecule type" value="Genomic_DNA"/>
</dbReference>
<dbReference type="SUPFAM" id="SSF52172">
    <property type="entry name" value="CheY-like"/>
    <property type="match status" value="2"/>
</dbReference>
<gene>
    <name evidence="4" type="ORF">C3F09_06970</name>
</gene>
<accession>A0A855X6J9</accession>
<dbReference type="CDD" id="cd00156">
    <property type="entry name" value="REC"/>
    <property type="match status" value="1"/>
</dbReference>
<dbReference type="Gene3D" id="3.40.50.2300">
    <property type="match status" value="2"/>
</dbReference>
<comment type="caution">
    <text evidence="4">The sequence shown here is derived from an EMBL/GenBank/DDBJ whole genome shotgun (WGS) entry which is preliminary data.</text>
</comment>
<dbReference type="PANTHER" id="PTHR44591:SF3">
    <property type="entry name" value="RESPONSE REGULATORY DOMAIN-CONTAINING PROTEIN"/>
    <property type="match status" value="1"/>
</dbReference>
<dbReference type="InterPro" id="IPR050595">
    <property type="entry name" value="Bact_response_regulator"/>
</dbReference>
<dbReference type="SMART" id="SM00448">
    <property type="entry name" value="REC"/>
    <property type="match status" value="2"/>
</dbReference>
<keyword evidence="1 2" id="KW-0597">Phosphoprotein</keyword>
<dbReference type="AlphaFoldDB" id="A0A855X6J9"/>